<protein>
    <submittedName>
        <fullName evidence="1">Uncharacterized protein</fullName>
    </submittedName>
</protein>
<name>A0A8X6SP46_TRICX</name>
<comment type="caution">
    <text evidence="1">The sequence shown here is derived from an EMBL/GenBank/DDBJ whole genome shotgun (WGS) entry which is preliminary data.</text>
</comment>
<dbReference type="AlphaFoldDB" id="A0A8X6SP46"/>
<gene>
    <name evidence="1" type="ORF">TNCV_235631</name>
</gene>
<evidence type="ECO:0000313" key="1">
    <source>
        <dbReference type="EMBL" id="GFY15013.1"/>
    </source>
</evidence>
<sequence>MCASNHCFGQLGCVVVPTPLPLASPDTSFSLSGHSWKRVLSLKTIRPSQFSSTLMKPGYHTIIIDGVEARKISGVTVSGHKLFSLSHQLRVILVTLEMTTRYIVDNDVSDDFCSHSVDALGRPLLLLNHSCLSSNRRINSNQTHVEGLFKSTYQTL</sequence>
<dbReference type="EMBL" id="BMAU01021332">
    <property type="protein sequence ID" value="GFY15013.1"/>
    <property type="molecule type" value="Genomic_DNA"/>
</dbReference>
<evidence type="ECO:0000313" key="2">
    <source>
        <dbReference type="Proteomes" id="UP000887159"/>
    </source>
</evidence>
<proteinExistence type="predicted"/>
<organism evidence="1 2">
    <name type="scientific">Trichonephila clavipes</name>
    <name type="common">Golden silk orbweaver</name>
    <name type="synonym">Nephila clavipes</name>
    <dbReference type="NCBI Taxonomy" id="2585209"/>
    <lineage>
        <taxon>Eukaryota</taxon>
        <taxon>Metazoa</taxon>
        <taxon>Ecdysozoa</taxon>
        <taxon>Arthropoda</taxon>
        <taxon>Chelicerata</taxon>
        <taxon>Arachnida</taxon>
        <taxon>Araneae</taxon>
        <taxon>Araneomorphae</taxon>
        <taxon>Entelegynae</taxon>
        <taxon>Araneoidea</taxon>
        <taxon>Nephilidae</taxon>
        <taxon>Trichonephila</taxon>
    </lineage>
</organism>
<dbReference type="Proteomes" id="UP000887159">
    <property type="component" value="Unassembled WGS sequence"/>
</dbReference>
<accession>A0A8X6SP46</accession>
<reference evidence="1" key="1">
    <citation type="submission" date="2020-08" db="EMBL/GenBank/DDBJ databases">
        <title>Multicomponent nature underlies the extraordinary mechanical properties of spider dragline silk.</title>
        <authorList>
            <person name="Kono N."/>
            <person name="Nakamura H."/>
            <person name="Mori M."/>
            <person name="Yoshida Y."/>
            <person name="Ohtoshi R."/>
            <person name="Malay A.D."/>
            <person name="Moran D.A.P."/>
            <person name="Tomita M."/>
            <person name="Numata K."/>
            <person name="Arakawa K."/>
        </authorList>
    </citation>
    <scope>NUCLEOTIDE SEQUENCE</scope>
</reference>
<keyword evidence="2" id="KW-1185">Reference proteome</keyword>